<dbReference type="PANTHER" id="PTHR23259">
    <property type="entry name" value="RIDDLE"/>
    <property type="match status" value="1"/>
</dbReference>
<sequence length="91" mass="10234">MNKIVLKIFFLFIIISITSGQDKNNTEMTCNENENLSMCGKMCEPTCDNQKPSTLLCPHIVCTSFTQGCRCNNGYYRHNTGTCLLPKNCSN</sequence>
<comment type="caution">
    <text evidence="6">The sequence shown here is derived from an EMBL/GenBank/DDBJ whole genome shotgun (WGS) entry which is preliminary data.</text>
</comment>
<keyword evidence="2" id="KW-0646">Protease inhibitor</keyword>
<dbReference type="InterPro" id="IPR002919">
    <property type="entry name" value="TIL_dom"/>
</dbReference>
<evidence type="ECO:0000313" key="7">
    <source>
        <dbReference type="Proteomes" id="UP001168990"/>
    </source>
</evidence>
<name>A0AA39KLN0_9HYME</name>
<organism evidence="6 7">
    <name type="scientific">Microctonus aethiopoides</name>
    <dbReference type="NCBI Taxonomy" id="144406"/>
    <lineage>
        <taxon>Eukaryota</taxon>
        <taxon>Metazoa</taxon>
        <taxon>Ecdysozoa</taxon>
        <taxon>Arthropoda</taxon>
        <taxon>Hexapoda</taxon>
        <taxon>Insecta</taxon>
        <taxon>Pterygota</taxon>
        <taxon>Neoptera</taxon>
        <taxon>Endopterygota</taxon>
        <taxon>Hymenoptera</taxon>
        <taxon>Apocrita</taxon>
        <taxon>Ichneumonoidea</taxon>
        <taxon>Braconidae</taxon>
        <taxon>Euphorinae</taxon>
        <taxon>Microctonus</taxon>
    </lineage>
</organism>
<keyword evidence="3" id="KW-1015">Disulfide bond</keyword>
<feature type="domain" description="TIL" evidence="5">
    <location>
        <begin position="30"/>
        <end position="89"/>
    </location>
</feature>
<evidence type="ECO:0000256" key="2">
    <source>
        <dbReference type="ARBA" id="ARBA00022690"/>
    </source>
</evidence>
<dbReference type="Pfam" id="PF01826">
    <property type="entry name" value="TIL"/>
    <property type="match status" value="1"/>
</dbReference>
<evidence type="ECO:0000313" key="6">
    <source>
        <dbReference type="EMBL" id="KAK0166088.1"/>
    </source>
</evidence>
<feature type="chain" id="PRO_5041205577" description="TIL domain-containing protein" evidence="4">
    <location>
        <begin position="21"/>
        <end position="91"/>
    </location>
</feature>
<evidence type="ECO:0000256" key="4">
    <source>
        <dbReference type="SAM" id="SignalP"/>
    </source>
</evidence>
<reference evidence="6" key="1">
    <citation type="journal article" date="2023" name="bioRxiv">
        <title>Scaffold-level genome assemblies of two parasitoid biocontrol wasps reveal the parthenogenesis mechanism and an associated novel virus.</title>
        <authorList>
            <person name="Inwood S."/>
            <person name="Skelly J."/>
            <person name="Guhlin J."/>
            <person name="Harrop T."/>
            <person name="Goldson S."/>
            <person name="Dearden P."/>
        </authorList>
    </citation>
    <scope>NUCLEOTIDE SEQUENCE</scope>
    <source>
        <strain evidence="6">Irish</strain>
        <tissue evidence="6">Whole body</tissue>
    </source>
</reference>
<evidence type="ECO:0000259" key="5">
    <source>
        <dbReference type="Pfam" id="PF01826"/>
    </source>
</evidence>
<evidence type="ECO:0000256" key="3">
    <source>
        <dbReference type="ARBA" id="ARBA00023157"/>
    </source>
</evidence>
<dbReference type="CDD" id="cd19941">
    <property type="entry name" value="TIL"/>
    <property type="match status" value="1"/>
</dbReference>
<dbReference type="GO" id="GO:0030414">
    <property type="term" value="F:peptidase inhibitor activity"/>
    <property type="evidence" value="ECO:0007669"/>
    <property type="project" value="UniProtKB-KW"/>
</dbReference>
<keyword evidence="7" id="KW-1185">Reference proteome</keyword>
<gene>
    <name evidence="6" type="ORF">PV328_004536</name>
</gene>
<proteinExistence type="inferred from homology"/>
<accession>A0AA39KLN0</accession>
<dbReference type="InterPro" id="IPR051368">
    <property type="entry name" value="SerProtInhib-TIL_Domain"/>
</dbReference>
<dbReference type="Proteomes" id="UP001168990">
    <property type="component" value="Unassembled WGS sequence"/>
</dbReference>
<comment type="similarity">
    <text evidence="1">Belongs to the serine protease inhibitor-like (TIL domain-containing) family.</text>
</comment>
<dbReference type="Gene3D" id="2.10.25.10">
    <property type="entry name" value="Laminin"/>
    <property type="match status" value="1"/>
</dbReference>
<dbReference type="InterPro" id="IPR036084">
    <property type="entry name" value="Ser_inhib-like_sf"/>
</dbReference>
<evidence type="ECO:0000256" key="1">
    <source>
        <dbReference type="ARBA" id="ARBA00007611"/>
    </source>
</evidence>
<dbReference type="AlphaFoldDB" id="A0AA39KLN0"/>
<dbReference type="EMBL" id="JAQQBS010001422">
    <property type="protein sequence ID" value="KAK0166088.1"/>
    <property type="molecule type" value="Genomic_DNA"/>
</dbReference>
<reference evidence="6" key="2">
    <citation type="submission" date="2023-03" db="EMBL/GenBank/DDBJ databases">
        <authorList>
            <person name="Inwood S.N."/>
            <person name="Skelly J.G."/>
            <person name="Guhlin J."/>
            <person name="Harrop T.W.R."/>
            <person name="Goldson S.G."/>
            <person name="Dearden P.K."/>
        </authorList>
    </citation>
    <scope>NUCLEOTIDE SEQUENCE</scope>
    <source>
        <strain evidence="6">Irish</strain>
        <tissue evidence="6">Whole body</tissue>
    </source>
</reference>
<protein>
    <recommendedName>
        <fullName evidence="5">TIL domain-containing protein</fullName>
    </recommendedName>
</protein>
<dbReference type="SUPFAM" id="SSF57567">
    <property type="entry name" value="Serine protease inhibitors"/>
    <property type="match status" value="1"/>
</dbReference>
<feature type="signal peptide" evidence="4">
    <location>
        <begin position="1"/>
        <end position="20"/>
    </location>
</feature>
<keyword evidence="4" id="KW-0732">Signal</keyword>
<dbReference type="PANTHER" id="PTHR23259:SF60">
    <property type="entry name" value="TIL DOMAIN-CONTAINING PROTEIN"/>
    <property type="match status" value="1"/>
</dbReference>